<dbReference type="PROSITE" id="PS50287">
    <property type="entry name" value="SRCR_2"/>
    <property type="match status" value="1"/>
</dbReference>
<name>A0A8B6EPV0_MYTGA</name>
<dbReference type="PANTHER" id="PTHR48071:SF27">
    <property type="entry name" value="SCAVENGER RECEPTOR CYSTEINE-RICH TYPE 1 PROTEIN M130-LIKE"/>
    <property type="match status" value="1"/>
</dbReference>
<keyword evidence="1 2" id="KW-1015">Disulfide bond</keyword>
<comment type="caution">
    <text evidence="5">The sequence shown here is derived from an EMBL/GenBank/DDBJ whole genome shotgun (WGS) entry which is preliminary data.</text>
</comment>
<dbReference type="PANTHER" id="PTHR48071">
    <property type="entry name" value="SRCR DOMAIN-CONTAINING PROTEIN"/>
    <property type="match status" value="1"/>
</dbReference>
<dbReference type="Pfam" id="PF00530">
    <property type="entry name" value="SRCR"/>
    <property type="match status" value="1"/>
</dbReference>
<feature type="disulfide bond" evidence="2">
    <location>
        <begin position="32"/>
        <end position="42"/>
    </location>
</feature>
<dbReference type="EMBL" id="UYJE01005392">
    <property type="protein sequence ID" value="VDI37012.1"/>
    <property type="molecule type" value="Genomic_DNA"/>
</dbReference>
<dbReference type="InterPro" id="IPR001190">
    <property type="entry name" value="SRCR"/>
</dbReference>
<feature type="region of interest" description="Disordered" evidence="3">
    <location>
        <begin position="139"/>
        <end position="158"/>
    </location>
</feature>
<organism evidence="5 6">
    <name type="scientific">Mytilus galloprovincialis</name>
    <name type="common">Mediterranean mussel</name>
    <dbReference type="NCBI Taxonomy" id="29158"/>
    <lineage>
        <taxon>Eukaryota</taxon>
        <taxon>Metazoa</taxon>
        <taxon>Spiralia</taxon>
        <taxon>Lophotrochozoa</taxon>
        <taxon>Mollusca</taxon>
        <taxon>Bivalvia</taxon>
        <taxon>Autobranchia</taxon>
        <taxon>Pteriomorphia</taxon>
        <taxon>Mytilida</taxon>
        <taxon>Mytiloidea</taxon>
        <taxon>Mytilidae</taxon>
        <taxon>Mytilinae</taxon>
        <taxon>Mytilus</taxon>
    </lineage>
</organism>
<evidence type="ECO:0000313" key="6">
    <source>
        <dbReference type="Proteomes" id="UP000596742"/>
    </source>
</evidence>
<feature type="domain" description="SRCR" evidence="4">
    <location>
        <begin position="1"/>
        <end position="65"/>
    </location>
</feature>
<keyword evidence="6" id="KW-1185">Reference proteome</keyword>
<evidence type="ECO:0000256" key="1">
    <source>
        <dbReference type="ARBA" id="ARBA00023157"/>
    </source>
</evidence>
<sequence>MAGLSTSGKVQVFPNAYFGRGTGPVLLSGLTCAGHEDNIDSCGSDGWYKTGSYCGHQYDVGVSCPVLDNEGEPDISWRTVSTDVNQQSKDIEAIVGDRETEKIYGHRAELQGANQLMESQVKGKITREKCYSCGSHTHYRSSSPYVNSSKSATQTWSQ</sequence>
<accession>A0A8B6EPV0</accession>
<protein>
    <recommendedName>
        <fullName evidence="4">SRCR domain-containing protein</fullName>
    </recommendedName>
</protein>
<comment type="caution">
    <text evidence="2">Lacks conserved residue(s) required for the propagation of feature annotation.</text>
</comment>
<evidence type="ECO:0000259" key="4">
    <source>
        <dbReference type="PROSITE" id="PS50287"/>
    </source>
</evidence>
<dbReference type="GO" id="GO:0016020">
    <property type="term" value="C:membrane"/>
    <property type="evidence" value="ECO:0007669"/>
    <property type="project" value="InterPro"/>
</dbReference>
<feature type="compositionally biased region" description="Polar residues" evidence="3">
    <location>
        <begin position="140"/>
        <end position="158"/>
    </location>
</feature>
<dbReference type="SUPFAM" id="SSF56487">
    <property type="entry name" value="SRCR-like"/>
    <property type="match status" value="1"/>
</dbReference>
<evidence type="ECO:0000313" key="5">
    <source>
        <dbReference type="EMBL" id="VDI37012.1"/>
    </source>
</evidence>
<gene>
    <name evidence="5" type="ORF">MGAL_10B008259</name>
</gene>
<reference evidence="5" key="1">
    <citation type="submission" date="2018-11" db="EMBL/GenBank/DDBJ databases">
        <authorList>
            <person name="Alioto T."/>
            <person name="Alioto T."/>
        </authorList>
    </citation>
    <scope>NUCLEOTIDE SEQUENCE</scope>
</reference>
<dbReference type="InterPro" id="IPR036772">
    <property type="entry name" value="SRCR-like_dom_sf"/>
</dbReference>
<dbReference type="Gene3D" id="3.10.250.10">
    <property type="entry name" value="SRCR-like domain"/>
    <property type="match status" value="1"/>
</dbReference>
<evidence type="ECO:0000256" key="2">
    <source>
        <dbReference type="PROSITE-ProRule" id="PRU00196"/>
    </source>
</evidence>
<proteinExistence type="predicted"/>
<dbReference type="AlphaFoldDB" id="A0A8B6EPV0"/>
<dbReference type="OrthoDB" id="9110296at2759"/>
<evidence type="ECO:0000256" key="3">
    <source>
        <dbReference type="SAM" id="MobiDB-lite"/>
    </source>
</evidence>
<dbReference type="Proteomes" id="UP000596742">
    <property type="component" value="Unassembled WGS sequence"/>
</dbReference>